<evidence type="ECO:0000256" key="1">
    <source>
        <dbReference type="SAM" id="MobiDB-lite"/>
    </source>
</evidence>
<reference evidence="2 3" key="1">
    <citation type="submission" date="2018-08" db="EMBL/GenBank/DDBJ databases">
        <title>Genome and evolution of the arbuscular mycorrhizal fungus Diversispora epigaea (formerly Glomus versiforme) and its bacterial endosymbionts.</title>
        <authorList>
            <person name="Sun X."/>
            <person name="Fei Z."/>
            <person name="Harrison M."/>
        </authorList>
    </citation>
    <scope>NUCLEOTIDE SEQUENCE [LARGE SCALE GENOMIC DNA]</scope>
    <source>
        <strain evidence="2 3">IT104</strain>
    </source>
</reference>
<dbReference type="Proteomes" id="UP000266861">
    <property type="component" value="Unassembled WGS sequence"/>
</dbReference>
<comment type="caution">
    <text evidence="2">The sequence shown here is derived from an EMBL/GenBank/DDBJ whole genome shotgun (WGS) entry which is preliminary data.</text>
</comment>
<evidence type="ECO:0000313" key="3">
    <source>
        <dbReference type="Proteomes" id="UP000266861"/>
    </source>
</evidence>
<organism evidence="2 3">
    <name type="scientific">Diversispora epigaea</name>
    <dbReference type="NCBI Taxonomy" id="1348612"/>
    <lineage>
        <taxon>Eukaryota</taxon>
        <taxon>Fungi</taxon>
        <taxon>Fungi incertae sedis</taxon>
        <taxon>Mucoromycota</taxon>
        <taxon>Glomeromycotina</taxon>
        <taxon>Glomeromycetes</taxon>
        <taxon>Diversisporales</taxon>
        <taxon>Diversisporaceae</taxon>
        <taxon>Diversispora</taxon>
    </lineage>
</organism>
<name>A0A397IM03_9GLOM</name>
<dbReference type="EMBL" id="PQFF01000177">
    <property type="protein sequence ID" value="RHZ76951.1"/>
    <property type="molecule type" value="Genomic_DNA"/>
</dbReference>
<gene>
    <name evidence="2" type="ORF">Glove_187g123</name>
</gene>
<feature type="compositionally biased region" description="Basic and acidic residues" evidence="1">
    <location>
        <begin position="80"/>
        <end position="101"/>
    </location>
</feature>
<evidence type="ECO:0000313" key="2">
    <source>
        <dbReference type="EMBL" id="RHZ76951.1"/>
    </source>
</evidence>
<proteinExistence type="predicted"/>
<accession>A0A397IM03</accession>
<dbReference type="AlphaFoldDB" id="A0A397IM03"/>
<sequence>MIKIINPSDNSSDSENEETLDVITPTSIIGLKQEKNLLPTYSQSNDNFLQFSRSVHTDNSYLSSRNKVAPNNMMTTRVTTSKEERLQEEGLKKGEGFQEVL</sequence>
<keyword evidence="3" id="KW-1185">Reference proteome</keyword>
<feature type="region of interest" description="Disordered" evidence="1">
    <location>
        <begin position="78"/>
        <end position="101"/>
    </location>
</feature>
<protein>
    <submittedName>
        <fullName evidence="2">Uncharacterized protein</fullName>
    </submittedName>
</protein>